<evidence type="ECO:0000313" key="3">
    <source>
        <dbReference type="Proteomes" id="UP000216173"/>
    </source>
</evidence>
<sequence>MTQCETLNNGVTMKRLIPLLLLLMAMPSMAARQFDIEVIIFKRAVNAEKVSESWPNTLPAINLDRAGSFADVSFRQDKGVMLLPSSQYQLTNEAQKLRNHAGFNVLLHTAWRQNDQGRQSAPVFHIQAGRDFSGQFQADGNPIGSTSVAAPVDGVTEMSIAKPLYELDGTLQIYVQHFLFAEALLDLKQPAVREVTLQDSPLQLKTAPEDQDATVQAGLLESVSPKVEEETFLKSYRLDQKRRMRSGETHYLDHPLMGMIIQVRRVAE</sequence>
<dbReference type="Proteomes" id="UP000216173">
    <property type="component" value="Unassembled WGS sequence"/>
</dbReference>
<feature type="signal peptide" evidence="1">
    <location>
        <begin position="1"/>
        <end position="30"/>
    </location>
</feature>
<reference evidence="3" key="1">
    <citation type="submission" date="2017-07" db="EMBL/GenBank/DDBJ databases">
        <authorList>
            <person name="Boucher Y."/>
            <person name="Orata F.D."/>
        </authorList>
    </citation>
    <scope>NUCLEOTIDE SEQUENCE [LARGE SCALE GENOMIC DNA]</scope>
    <source>
        <strain evidence="3">OYP9E10</strain>
    </source>
</reference>
<dbReference type="InterPro" id="IPR021241">
    <property type="entry name" value="CsiV"/>
</dbReference>
<dbReference type="EMBL" id="NMSH01000002">
    <property type="protein sequence ID" value="PAR22613.1"/>
    <property type="molecule type" value="Genomic_DNA"/>
</dbReference>
<keyword evidence="1" id="KW-0732">Signal</keyword>
<dbReference type="OrthoDB" id="5566524at2"/>
<evidence type="ECO:0000256" key="1">
    <source>
        <dbReference type="SAM" id="SignalP"/>
    </source>
</evidence>
<accession>A0A271VWR8</accession>
<evidence type="ECO:0000313" key="2">
    <source>
        <dbReference type="EMBL" id="PAR22613.1"/>
    </source>
</evidence>
<dbReference type="Pfam" id="PF10972">
    <property type="entry name" value="CsiV"/>
    <property type="match status" value="1"/>
</dbReference>
<protein>
    <recommendedName>
        <fullName evidence="4">Peptidoglycan-binding protein CsiV</fullName>
    </recommendedName>
</protein>
<feature type="chain" id="PRO_5012244648" description="Peptidoglycan-binding protein CsiV" evidence="1">
    <location>
        <begin position="31"/>
        <end position="268"/>
    </location>
</feature>
<gene>
    <name evidence="2" type="ORF">CGU03_02120</name>
</gene>
<name>A0A271VWR8_VIBMT</name>
<dbReference type="AlphaFoldDB" id="A0A271VWR8"/>
<comment type="caution">
    <text evidence="2">The sequence shown here is derived from an EMBL/GenBank/DDBJ whole genome shotgun (WGS) entry which is preliminary data.</text>
</comment>
<evidence type="ECO:0008006" key="4">
    <source>
        <dbReference type="Google" id="ProtNLM"/>
    </source>
</evidence>
<proteinExistence type="predicted"/>
<organism evidence="2 3">
    <name type="scientific">Vibrio metoecus</name>
    <dbReference type="NCBI Taxonomy" id="1481663"/>
    <lineage>
        <taxon>Bacteria</taxon>
        <taxon>Pseudomonadati</taxon>
        <taxon>Pseudomonadota</taxon>
        <taxon>Gammaproteobacteria</taxon>
        <taxon>Vibrionales</taxon>
        <taxon>Vibrionaceae</taxon>
        <taxon>Vibrio</taxon>
    </lineage>
</organism>